<accession>A0A8X6W411</accession>
<dbReference type="AlphaFoldDB" id="A0A8X6W411"/>
<keyword evidence="2" id="KW-0695">RNA-directed DNA polymerase</keyword>
<dbReference type="Pfam" id="PF03372">
    <property type="entry name" value="Exo_endo_phos"/>
    <property type="match status" value="1"/>
</dbReference>
<dbReference type="PANTHER" id="PTHR33273">
    <property type="entry name" value="DOMAIN-CONTAINING PROTEIN, PUTATIVE-RELATED"/>
    <property type="match status" value="1"/>
</dbReference>
<dbReference type="InterPro" id="IPR036691">
    <property type="entry name" value="Endo/exonu/phosph_ase_sf"/>
</dbReference>
<evidence type="ECO:0000313" key="3">
    <source>
        <dbReference type="Proteomes" id="UP000887159"/>
    </source>
</evidence>
<name>A0A8X6W411_TRICX</name>
<evidence type="ECO:0000313" key="2">
    <source>
        <dbReference type="EMBL" id="GFY27890.1"/>
    </source>
</evidence>
<proteinExistence type="predicted"/>
<dbReference type="PANTHER" id="PTHR33273:SF2">
    <property type="entry name" value="ENDONUCLEASE_EXONUCLEASE_PHOSPHATASE DOMAIN-CONTAINING PROTEIN"/>
    <property type="match status" value="1"/>
</dbReference>
<dbReference type="SUPFAM" id="SSF56219">
    <property type="entry name" value="DNase I-like"/>
    <property type="match status" value="1"/>
</dbReference>
<evidence type="ECO:0000259" key="1">
    <source>
        <dbReference type="Pfam" id="PF03372"/>
    </source>
</evidence>
<gene>
    <name evidence="2" type="primary">X-element ORF2</name>
    <name evidence="2" type="ORF">TNCV_243551</name>
</gene>
<keyword evidence="3" id="KW-1185">Reference proteome</keyword>
<sequence length="389" mass="44393">MRDFIDKHAPDIFLIQETHLRPEYSFKIPNYSCYRNDRTHPAPGRGGTVILIKNCIPHYHVPTPPQFTGVEATLIMLTPIDYEPILIGSTFIPPVNDYFKNLNAALDPIFNYNNMTILVGDFNAKHTSWGCPVSDTRGNRLYRYIMNNNIDVLAPPTPTRTAKFEIPPPQLNTTWSVFTKTLANTENCYLSQASSTPEIESQIRELTSEILTAHANASKPMIHSEPPFVQGELKHLFRKRNRARELWQFTRYPQHKTELNRIQNKIKRKVGLYRQQVWEEHLTSLDAEDGSLWRTAKALRKKASPISALNGPNGIALSDTNKTDLIAKSLQSQFQLNDIHNPHKDEIITNIVDAYITNHTNNTDPIPPPALPSEVINYIKKIKIKKSPE</sequence>
<keyword evidence="2" id="KW-0808">Transferase</keyword>
<dbReference type="GO" id="GO:0003964">
    <property type="term" value="F:RNA-directed DNA polymerase activity"/>
    <property type="evidence" value="ECO:0007669"/>
    <property type="project" value="UniProtKB-KW"/>
</dbReference>
<dbReference type="Proteomes" id="UP000887159">
    <property type="component" value="Unassembled WGS sequence"/>
</dbReference>
<keyword evidence="2" id="KW-0548">Nucleotidyltransferase</keyword>
<dbReference type="Gene3D" id="3.60.10.10">
    <property type="entry name" value="Endonuclease/exonuclease/phosphatase"/>
    <property type="match status" value="1"/>
</dbReference>
<protein>
    <submittedName>
        <fullName evidence="2">Probable RNA-directed DNA polymerase from transposon X-element</fullName>
    </submittedName>
</protein>
<dbReference type="EMBL" id="BMAU01021381">
    <property type="protein sequence ID" value="GFY27890.1"/>
    <property type="molecule type" value="Genomic_DNA"/>
</dbReference>
<feature type="domain" description="Endonuclease/exonuclease/phosphatase" evidence="1">
    <location>
        <begin position="2"/>
        <end position="161"/>
    </location>
</feature>
<reference evidence="2" key="1">
    <citation type="submission" date="2020-08" db="EMBL/GenBank/DDBJ databases">
        <title>Multicomponent nature underlies the extraordinary mechanical properties of spider dragline silk.</title>
        <authorList>
            <person name="Kono N."/>
            <person name="Nakamura H."/>
            <person name="Mori M."/>
            <person name="Yoshida Y."/>
            <person name="Ohtoshi R."/>
            <person name="Malay A.D."/>
            <person name="Moran D.A.P."/>
            <person name="Tomita M."/>
            <person name="Numata K."/>
            <person name="Arakawa K."/>
        </authorList>
    </citation>
    <scope>NUCLEOTIDE SEQUENCE</scope>
</reference>
<dbReference type="InterPro" id="IPR005135">
    <property type="entry name" value="Endo/exonuclease/phosphatase"/>
</dbReference>
<comment type="caution">
    <text evidence="2">The sequence shown here is derived from an EMBL/GenBank/DDBJ whole genome shotgun (WGS) entry which is preliminary data.</text>
</comment>
<organism evidence="2 3">
    <name type="scientific">Trichonephila clavipes</name>
    <name type="common">Golden silk orbweaver</name>
    <name type="synonym">Nephila clavipes</name>
    <dbReference type="NCBI Taxonomy" id="2585209"/>
    <lineage>
        <taxon>Eukaryota</taxon>
        <taxon>Metazoa</taxon>
        <taxon>Ecdysozoa</taxon>
        <taxon>Arthropoda</taxon>
        <taxon>Chelicerata</taxon>
        <taxon>Arachnida</taxon>
        <taxon>Araneae</taxon>
        <taxon>Araneomorphae</taxon>
        <taxon>Entelegynae</taxon>
        <taxon>Araneoidea</taxon>
        <taxon>Nephilidae</taxon>
        <taxon>Trichonephila</taxon>
    </lineage>
</organism>